<name>A0A1X1ZWJ3_9MYCO</name>
<evidence type="ECO:0000313" key="3">
    <source>
        <dbReference type="Proteomes" id="UP000193529"/>
    </source>
</evidence>
<feature type="compositionally biased region" description="Low complexity" evidence="1">
    <location>
        <begin position="82"/>
        <end position="96"/>
    </location>
</feature>
<dbReference type="STRING" id="153971.AWC19_26995"/>
<proteinExistence type="predicted"/>
<feature type="region of interest" description="Disordered" evidence="1">
    <location>
        <begin position="82"/>
        <end position="105"/>
    </location>
</feature>
<dbReference type="Proteomes" id="UP000193529">
    <property type="component" value="Unassembled WGS sequence"/>
</dbReference>
<evidence type="ECO:0000313" key="2">
    <source>
        <dbReference type="EMBL" id="ORW28591.1"/>
    </source>
</evidence>
<sequence>MAHLLDAVEDYRDDVSRGKGNPLTATGTPVGAARGWCDDAALGIELALTDVEFTDGRLAHQLLTGEVRAAITCTFARAGYPAGNPGAEPAAEGEAPNPKRKKDRDGCWWCCDGFDGDCCDWP</sequence>
<keyword evidence="3" id="KW-1185">Reference proteome</keyword>
<gene>
    <name evidence="2" type="ORF">AWC19_26995</name>
</gene>
<dbReference type="AlphaFoldDB" id="A0A1X1ZWJ3"/>
<accession>A0A1X1ZWJ3</accession>
<protein>
    <submittedName>
        <fullName evidence="2">Uncharacterized protein</fullName>
    </submittedName>
</protein>
<comment type="caution">
    <text evidence="2">The sequence shown here is derived from an EMBL/GenBank/DDBJ whole genome shotgun (WGS) entry which is preliminary data.</text>
</comment>
<dbReference type="EMBL" id="LQPJ01000059">
    <property type="protein sequence ID" value="ORW28591.1"/>
    <property type="molecule type" value="Genomic_DNA"/>
</dbReference>
<organism evidence="2 3">
    <name type="scientific">Mycobacterium palustre</name>
    <dbReference type="NCBI Taxonomy" id="153971"/>
    <lineage>
        <taxon>Bacteria</taxon>
        <taxon>Bacillati</taxon>
        <taxon>Actinomycetota</taxon>
        <taxon>Actinomycetes</taxon>
        <taxon>Mycobacteriales</taxon>
        <taxon>Mycobacteriaceae</taxon>
        <taxon>Mycobacterium</taxon>
        <taxon>Mycobacterium simiae complex</taxon>
    </lineage>
</organism>
<evidence type="ECO:0000256" key="1">
    <source>
        <dbReference type="SAM" id="MobiDB-lite"/>
    </source>
</evidence>
<reference evidence="2 3" key="1">
    <citation type="submission" date="2016-01" db="EMBL/GenBank/DDBJ databases">
        <title>The new phylogeny of the genus Mycobacterium.</title>
        <authorList>
            <person name="Tarcisio F."/>
            <person name="Conor M."/>
            <person name="Antonella G."/>
            <person name="Elisabetta G."/>
            <person name="Giulia F.S."/>
            <person name="Sara T."/>
            <person name="Anna F."/>
            <person name="Clotilde B."/>
            <person name="Roberto B."/>
            <person name="Veronica D.S."/>
            <person name="Fabio R."/>
            <person name="Monica P."/>
            <person name="Olivier J."/>
            <person name="Enrico T."/>
            <person name="Nicola S."/>
        </authorList>
    </citation>
    <scope>NUCLEOTIDE SEQUENCE [LARGE SCALE GENOMIC DNA]</scope>
    <source>
        <strain evidence="2 3">DSM 44572</strain>
    </source>
</reference>